<feature type="compositionally biased region" description="Basic and acidic residues" evidence="1">
    <location>
        <begin position="308"/>
        <end position="325"/>
    </location>
</feature>
<evidence type="ECO:0000313" key="2">
    <source>
        <dbReference type="EMBL" id="QGQ95841.1"/>
    </source>
</evidence>
<organism evidence="2 3">
    <name type="scientific">Paenibacillus psychroresistens</name>
    <dbReference type="NCBI Taxonomy" id="1778678"/>
    <lineage>
        <taxon>Bacteria</taxon>
        <taxon>Bacillati</taxon>
        <taxon>Bacillota</taxon>
        <taxon>Bacilli</taxon>
        <taxon>Bacillales</taxon>
        <taxon>Paenibacillaceae</taxon>
        <taxon>Paenibacillus</taxon>
    </lineage>
</organism>
<dbReference type="Proteomes" id="UP000426246">
    <property type="component" value="Chromosome"/>
</dbReference>
<accession>A0A6B8RH84</accession>
<dbReference type="EMBL" id="CP034235">
    <property type="protein sequence ID" value="QGQ95841.1"/>
    <property type="molecule type" value="Genomic_DNA"/>
</dbReference>
<reference evidence="3" key="1">
    <citation type="submission" date="2018-11" db="EMBL/GenBank/DDBJ databases">
        <title>Complete genome sequence of Paenibacillus sp. ML311-T8.</title>
        <authorList>
            <person name="Nam Y.-D."/>
            <person name="Kang J."/>
            <person name="Chung W.-H."/>
            <person name="Park Y.S."/>
        </authorList>
    </citation>
    <scope>NUCLEOTIDE SEQUENCE [LARGE SCALE GENOMIC DNA]</scope>
    <source>
        <strain evidence="3">ML311-T8</strain>
    </source>
</reference>
<dbReference type="KEGG" id="ppsc:EHS13_13615"/>
<dbReference type="InterPro" id="IPR036390">
    <property type="entry name" value="WH_DNA-bd_sf"/>
</dbReference>
<feature type="region of interest" description="Disordered" evidence="1">
    <location>
        <begin position="305"/>
        <end position="332"/>
    </location>
</feature>
<keyword evidence="3" id="KW-1185">Reference proteome</keyword>
<sequence length="332" mass="38249">MQQNHIIPVSNGLFEHRERIGPAIWEFLWCIDRISSEEIDEQGKCWGLILGGIPIKHELIAKELNSSERTVRRNMDRLKEENYVVSIRTARGEIIKVRNNIKHFNDKSGRSLQSDRPNMAGHSESDRPDMAGHSESDRPNMAGHSVESDKSGHSYESDRPNVAALKDFKDLKDLNTTITTITDSASIEKMKLKKLEYEKLLVIDAFCELHKKLDFHVRVKEREIMGKMIAGGVLSPFIIRTMLKLYDDKRRREEEEGLVFSPPSTFKYYENAIYEAWRSEKTITSDVPSSLVAFGSPTQPLFRSKQQRQLDDLDKIIEEEKRREQSGSSRVT</sequence>
<feature type="compositionally biased region" description="Basic and acidic residues" evidence="1">
    <location>
        <begin position="146"/>
        <end position="158"/>
    </location>
</feature>
<evidence type="ECO:0000313" key="3">
    <source>
        <dbReference type="Proteomes" id="UP000426246"/>
    </source>
</evidence>
<feature type="region of interest" description="Disordered" evidence="1">
    <location>
        <begin position="105"/>
        <end position="158"/>
    </location>
</feature>
<protein>
    <submittedName>
        <fullName evidence="2">Uncharacterized protein</fullName>
    </submittedName>
</protein>
<proteinExistence type="predicted"/>
<dbReference type="AlphaFoldDB" id="A0A6B8RH84"/>
<dbReference type="SUPFAM" id="SSF46785">
    <property type="entry name" value="Winged helix' DNA-binding domain"/>
    <property type="match status" value="1"/>
</dbReference>
<dbReference type="RefSeq" id="WP_155700876.1">
    <property type="nucleotide sequence ID" value="NZ_CP034235.1"/>
</dbReference>
<evidence type="ECO:0000256" key="1">
    <source>
        <dbReference type="SAM" id="MobiDB-lite"/>
    </source>
</evidence>
<dbReference type="OrthoDB" id="1821976at2"/>
<feature type="compositionally biased region" description="Basic and acidic residues" evidence="1">
    <location>
        <begin position="123"/>
        <end position="138"/>
    </location>
</feature>
<gene>
    <name evidence="2" type="ORF">EHS13_13615</name>
</gene>
<name>A0A6B8RH84_9BACL</name>